<organism evidence="10 11">
    <name type="scientific">Saponaria officinalis</name>
    <name type="common">Common soapwort</name>
    <name type="synonym">Lychnis saponaria</name>
    <dbReference type="NCBI Taxonomy" id="3572"/>
    <lineage>
        <taxon>Eukaryota</taxon>
        <taxon>Viridiplantae</taxon>
        <taxon>Streptophyta</taxon>
        <taxon>Embryophyta</taxon>
        <taxon>Tracheophyta</taxon>
        <taxon>Spermatophyta</taxon>
        <taxon>Magnoliopsida</taxon>
        <taxon>eudicotyledons</taxon>
        <taxon>Gunneridae</taxon>
        <taxon>Pentapetalae</taxon>
        <taxon>Caryophyllales</taxon>
        <taxon>Caryophyllaceae</taxon>
        <taxon>Caryophylleae</taxon>
        <taxon>Saponaria</taxon>
    </lineage>
</organism>
<feature type="compositionally biased region" description="Basic residues" evidence="6">
    <location>
        <begin position="138"/>
        <end position="153"/>
    </location>
</feature>
<dbReference type="PROSITE" id="PS50090">
    <property type="entry name" value="MYB_LIKE"/>
    <property type="match status" value="2"/>
</dbReference>
<evidence type="ECO:0000256" key="1">
    <source>
        <dbReference type="ARBA" id="ARBA00004123"/>
    </source>
</evidence>
<dbReference type="Pfam" id="PF00249">
    <property type="entry name" value="Myb_DNA-binding"/>
    <property type="match status" value="2"/>
</dbReference>
<evidence type="ECO:0000313" key="11">
    <source>
        <dbReference type="Proteomes" id="UP001443914"/>
    </source>
</evidence>
<evidence type="ECO:0000256" key="5">
    <source>
        <dbReference type="ARBA" id="ARBA00023242"/>
    </source>
</evidence>
<name>A0AAW1M0Z4_SAPOF</name>
<keyword evidence="2" id="KW-0805">Transcription regulation</keyword>
<dbReference type="SUPFAM" id="SSF46689">
    <property type="entry name" value="Homeodomain-like"/>
    <property type="match status" value="2"/>
</dbReference>
<dbReference type="InterPro" id="IPR006447">
    <property type="entry name" value="Myb_dom_plants"/>
</dbReference>
<dbReference type="Gene3D" id="1.10.10.60">
    <property type="entry name" value="Homeodomain-like"/>
    <property type="match status" value="2"/>
</dbReference>
<feature type="domain" description="HTH myb-type" evidence="9">
    <location>
        <begin position="91"/>
        <end position="146"/>
    </location>
</feature>
<dbReference type="InterPro" id="IPR017884">
    <property type="entry name" value="SANT_dom"/>
</dbReference>
<feature type="domain" description="Myb-like" evidence="7">
    <location>
        <begin position="9"/>
        <end position="58"/>
    </location>
</feature>
<reference evidence="10" key="1">
    <citation type="submission" date="2024-03" db="EMBL/GenBank/DDBJ databases">
        <title>WGS assembly of Saponaria officinalis var. Norfolk2.</title>
        <authorList>
            <person name="Jenkins J."/>
            <person name="Shu S."/>
            <person name="Grimwood J."/>
            <person name="Barry K."/>
            <person name="Goodstein D."/>
            <person name="Schmutz J."/>
            <person name="Leebens-Mack J."/>
            <person name="Osbourn A."/>
        </authorList>
    </citation>
    <scope>NUCLEOTIDE SEQUENCE [LARGE SCALE GENOMIC DNA]</scope>
    <source>
        <strain evidence="10">JIC</strain>
    </source>
</reference>
<keyword evidence="5" id="KW-0539">Nucleus</keyword>
<protein>
    <submittedName>
        <fullName evidence="10">Uncharacterized protein</fullName>
    </submittedName>
</protein>
<dbReference type="InterPro" id="IPR001005">
    <property type="entry name" value="SANT/Myb"/>
</dbReference>
<proteinExistence type="predicted"/>
<feature type="domain" description="SANT" evidence="8">
    <location>
        <begin position="93"/>
        <end position="146"/>
    </location>
</feature>
<gene>
    <name evidence="10" type="ORF">RND81_03G175900</name>
</gene>
<dbReference type="GO" id="GO:0003677">
    <property type="term" value="F:DNA binding"/>
    <property type="evidence" value="ECO:0007669"/>
    <property type="project" value="UniProtKB-KW"/>
</dbReference>
<feature type="region of interest" description="Disordered" evidence="6">
    <location>
        <begin position="132"/>
        <end position="173"/>
    </location>
</feature>
<keyword evidence="3" id="KW-0238">DNA-binding</keyword>
<feature type="region of interest" description="Disordered" evidence="6">
    <location>
        <begin position="215"/>
        <end position="256"/>
    </location>
</feature>
<evidence type="ECO:0000256" key="4">
    <source>
        <dbReference type="ARBA" id="ARBA00023163"/>
    </source>
</evidence>
<feature type="domain" description="Myb-like" evidence="7">
    <location>
        <begin position="90"/>
        <end position="142"/>
    </location>
</feature>
<evidence type="ECO:0000259" key="9">
    <source>
        <dbReference type="PROSITE" id="PS51294"/>
    </source>
</evidence>
<dbReference type="Proteomes" id="UP001443914">
    <property type="component" value="Unassembled WGS sequence"/>
</dbReference>
<dbReference type="InterPro" id="IPR017930">
    <property type="entry name" value="Myb_dom"/>
</dbReference>
<dbReference type="FunFam" id="1.10.10.60:FF:000154">
    <property type="entry name" value="Transcription factor SRM1"/>
    <property type="match status" value="1"/>
</dbReference>
<evidence type="ECO:0000256" key="6">
    <source>
        <dbReference type="SAM" id="MobiDB-lite"/>
    </source>
</evidence>
<evidence type="ECO:0000256" key="2">
    <source>
        <dbReference type="ARBA" id="ARBA00023015"/>
    </source>
</evidence>
<dbReference type="SMART" id="SM00717">
    <property type="entry name" value="SANT"/>
    <property type="match status" value="2"/>
</dbReference>
<sequence>MAESGEYINSWTWEQNKAFENGLAIYPENCEQRWQKIASNIPGYKTIEEVKQHYQILLDDIAEIEAGYVTLPNYSDVSTNKVENERDTRWERRRGQAWTEEEHKQFLLGMARYGKGDWKTIAKEFVRTRTSTQVASHAQKHFKRQERKKKKEGKRWSIFDITNPNDRQKDGGEGEERINEIIGSEQVPTTTTTTITTGTTKLDINEATSYDMGNNNFVSRPMSPPWSPPQSWCVDSDDSNGSDLAHPECLSQLAPS</sequence>
<dbReference type="NCBIfam" id="TIGR01557">
    <property type="entry name" value="myb_SHAQKYF"/>
    <property type="match status" value="1"/>
</dbReference>
<dbReference type="AlphaFoldDB" id="A0AAW1M0Z4"/>
<comment type="caution">
    <text evidence="10">The sequence shown here is derived from an EMBL/GenBank/DDBJ whole genome shotgun (WGS) entry which is preliminary data.</text>
</comment>
<dbReference type="PANTHER" id="PTHR44042:SF67">
    <property type="entry name" value="MYB-LIKE PROTEIN I"/>
    <property type="match status" value="1"/>
</dbReference>
<keyword evidence="11" id="KW-1185">Reference proteome</keyword>
<dbReference type="InterPro" id="IPR009057">
    <property type="entry name" value="Homeodomain-like_sf"/>
</dbReference>
<evidence type="ECO:0000313" key="10">
    <source>
        <dbReference type="EMBL" id="KAK9742480.1"/>
    </source>
</evidence>
<dbReference type="PANTHER" id="PTHR44042">
    <property type="entry name" value="DUPLICATED HOMEODOMAIN-LIKE SUPERFAMILY PROTEIN-RELATED"/>
    <property type="match status" value="1"/>
</dbReference>
<keyword evidence="4" id="KW-0804">Transcription</keyword>
<dbReference type="PROSITE" id="PS51293">
    <property type="entry name" value="SANT"/>
    <property type="match status" value="1"/>
</dbReference>
<dbReference type="GO" id="GO:0005634">
    <property type="term" value="C:nucleus"/>
    <property type="evidence" value="ECO:0007669"/>
    <property type="project" value="UniProtKB-SubCell"/>
</dbReference>
<dbReference type="PROSITE" id="PS51294">
    <property type="entry name" value="HTH_MYB"/>
    <property type="match status" value="1"/>
</dbReference>
<evidence type="ECO:0000256" key="3">
    <source>
        <dbReference type="ARBA" id="ARBA00023125"/>
    </source>
</evidence>
<dbReference type="EMBL" id="JBDFQZ010000003">
    <property type="protein sequence ID" value="KAK9742480.1"/>
    <property type="molecule type" value="Genomic_DNA"/>
</dbReference>
<evidence type="ECO:0000259" key="8">
    <source>
        <dbReference type="PROSITE" id="PS51293"/>
    </source>
</evidence>
<dbReference type="FunFam" id="1.10.10.60:FF:000009">
    <property type="entry name" value="transcription factor MYB1R1"/>
    <property type="match status" value="1"/>
</dbReference>
<dbReference type="CDD" id="cd00167">
    <property type="entry name" value="SANT"/>
    <property type="match status" value="2"/>
</dbReference>
<comment type="subcellular location">
    <subcellularLocation>
        <location evidence="1">Nucleus</location>
    </subcellularLocation>
</comment>
<evidence type="ECO:0000259" key="7">
    <source>
        <dbReference type="PROSITE" id="PS50090"/>
    </source>
</evidence>
<accession>A0AAW1M0Z4</accession>